<name>A0AAW3PRW1_9BURK</name>
<dbReference type="AlphaFoldDB" id="A0AAW3PRW1"/>
<evidence type="ECO:0000313" key="3">
    <source>
        <dbReference type="Proteomes" id="UP000070434"/>
    </source>
</evidence>
<feature type="compositionally biased region" description="Polar residues" evidence="1">
    <location>
        <begin position="1"/>
        <end position="10"/>
    </location>
</feature>
<dbReference type="EMBL" id="LNJP01000003">
    <property type="protein sequence ID" value="KWZ31500.1"/>
    <property type="molecule type" value="Genomic_DNA"/>
</dbReference>
<protein>
    <submittedName>
        <fullName evidence="2">Uncharacterized protein</fullName>
    </submittedName>
</protein>
<reference evidence="2 3" key="1">
    <citation type="submission" date="2015-11" db="EMBL/GenBank/DDBJ databases">
        <authorList>
            <person name="Sahl J."/>
            <person name="Wagner D."/>
            <person name="Keim P."/>
        </authorList>
    </citation>
    <scope>NUCLEOTIDE SEQUENCE [LARGE SCALE GENOMIC DNA]</scope>
    <source>
        <strain evidence="2 3">AZ-4-2-10-S1-D7</strain>
    </source>
</reference>
<evidence type="ECO:0000313" key="2">
    <source>
        <dbReference type="EMBL" id="KWZ31500.1"/>
    </source>
</evidence>
<evidence type="ECO:0000256" key="1">
    <source>
        <dbReference type="SAM" id="MobiDB-lite"/>
    </source>
</evidence>
<accession>A0AAW3PRW1</accession>
<comment type="caution">
    <text evidence="2">The sequence shown here is derived from an EMBL/GenBank/DDBJ whole genome shotgun (WGS) entry which is preliminary data.</text>
</comment>
<dbReference type="RefSeq" id="WP_060968012.1">
    <property type="nucleotide sequence ID" value="NZ_LNJP01000003.1"/>
</dbReference>
<sequence>MTFSQQQTALDSGFDATFGEPAADDAGMPEDARATSYQSVLQEPTMSLVGNTIDRPEIAAVAILGYN</sequence>
<feature type="region of interest" description="Disordered" evidence="1">
    <location>
        <begin position="1"/>
        <end position="34"/>
    </location>
</feature>
<organism evidence="2 3">
    <name type="scientific">Burkholderia anthina</name>
    <dbReference type="NCBI Taxonomy" id="179879"/>
    <lineage>
        <taxon>Bacteria</taxon>
        <taxon>Pseudomonadati</taxon>
        <taxon>Pseudomonadota</taxon>
        <taxon>Betaproteobacteria</taxon>
        <taxon>Burkholderiales</taxon>
        <taxon>Burkholderiaceae</taxon>
        <taxon>Burkholderia</taxon>
        <taxon>Burkholderia cepacia complex</taxon>
    </lineage>
</organism>
<gene>
    <name evidence="2" type="ORF">WS64_24810</name>
</gene>
<proteinExistence type="predicted"/>
<dbReference type="Proteomes" id="UP000070434">
    <property type="component" value="Unassembled WGS sequence"/>
</dbReference>